<keyword evidence="1" id="KW-0812">Transmembrane</keyword>
<feature type="transmembrane region" description="Helical" evidence="1">
    <location>
        <begin position="169"/>
        <end position="190"/>
    </location>
</feature>
<feature type="transmembrane region" description="Helical" evidence="1">
    <location>
        <begin position="23"/>
        <end position="44"/>
    </location>
</feature>
<dbReference type="EMBL" id="JAGMUU010000028">
    <property type="protein sequence ID" value="KAH7120321.1"/>
    <property type="molecule type" value="Genomic_DNA"/>
</dbReference>
<evidence type="ECO:0000313" key="3">
    <source>
        <dbReference type="Proteomes" id="UP000717696"/>
    </source>
</evidence>
<reference evidence="2" key="1">
    <citation type="journal article" date="2021" name="Nat. Commun.">
        <title>Genetic determinants of endophytism in the Arabidopsis root mycobiome.</title>
        <authorList>
            <person name="Mesny F."/>
            <person name="Miyauchi S."/>
            <person name="Thiergart T."/>
            <person name="Pickel B."/>
            <person name="Atanasova L."/>
            <person name="Karlsson M."/>
            <person name="Huettel B."/>
            <person name="Barry K.W."/>
            <person name="Haridas S."/>
            <person name="Chen C."/>
            <person name="Bauer D."/>
            <person name="Andreopoulos W."/>
            <person name="Pangilinan J."/>
            <person name="LaButti K."/>
            <person name="Riley R."/>
            <person name="Lipzen A."/>
            <person name="Clum A."/>
            <person name="Drula E."/>
            <person name="Henrissat B."/>
            <person name="Kohler A."/>
            <person name="Grigoriev I.V."/>
            <person name="Martin F.M."/>
            <person name="Hacquard S."/>
        </authorList>
    </citation>
    <scope>NUCLEOTIDE SEQUENCE</scope>
    <source>
        <strain evidence="2">MPI-CAGE-AT-0021</strain>
    </source>
</reference>
<proteinExistence type="predicted"/>
<gene>
    <name evidence="2" type="ORF">B0J13DRAFT_567801</name>
</gene>
<evidence type="ECO:0000313" key="2">
    <source>
        <dbReference type="EMBL" id="KAH7120321.1"/>
    </source>
</evidence>
<feature type="transmembrane region" description="Helical" evidence="1">
    <location>
        <begin position="272"/>
        <end position="295"/>
    </location>
</feature>
<organism evidence="2 3">
    <name type="scientific">Dactylonectria estremocensis</name>
    <dbReference type="NCBI Taxonomy" id="1079267"/>
    <lineage>
        <taxon>Eukaryota</taxon>
        <taxon>Fungi</taxon>
        <taxon>Dikarya</taxon>
        <taxon>Ascomycota</taxon>
        <taxon>Pezizomycotina</taxon>
        <taxon>Sordariomycetes</taxon>
        <taxon>Hypocreomycetidae</taxon>
        <taxon>Hypocreales</taxon>
        <taxon>Nectriaceae</taxon>
        <taxon>Dactylonectria</taxon>
    </lineage>
</organism>
<name>A0A9P9DJG7_9HYPO</name>
<sequence>MGIKRPSCAEIWGLEENRQGWRMWLILAVLLGFITNFIAVLGCLSPATSTIYLYKLDQDALLNAIKVVTNSSTTALENSALPQVWYWGLSGVCDDNSRCEHAFPPTFSLGAMVKSSLQHSLSDNNTEFAAAFSPWASTIRKFSIDGSSETILPQLHSDRSRFLSFARGSAALAILALFTSAAVLTCAVASLNVRLRGRPALWVLYLATFFDGLLFLAATALAMNAMNYGPRSIVRYANLEPKTGEFLGPGMYTLVAGVVVKFLAIAGFFVGFLFFGFISIIVTIWPVLCACACLCGPGQGPGQDRYQCSNCGWTGNHQSGGGYCPNC</sequence>
<comment type="caution">
    <text evidence="2">The sequence shown here is derived from an EMBL/GenBank/DDBJ whole genome shotgun (WGS) entry which is preliminary data.</text>
</comment>
<dbReference type="OrthoDB" id="5096326at2759"/>
<dbReference type="AlphaFoldDB" id="A0A9P9DJG7"/>
<accession>A0A9P9DJG7</accession>
<keyword evidence="1" id="KW-1133">Transmembrane helix</keyword>
<keyword evidence="3" id="KW-1185">Reference proteome</keyword>
<dbReference type="Proteomes" id="UP000717696">
    <property type="component" value="Unassembled WGS sequence"/>
</dbReference>
<feature type="transmembrane region" description="Helical" evidence="1">
    <location>
        <begin position="202"/>
        <end position="225"/>
    </location>
</feature>
<keyword evidence="1" id="KW-0472">Membrane</keyword>
<protein>
    <submittedName>
        <fullName evidence="2">Uncharacterized protein</fullName>
    </submittedName>
</protein>
<evidence type="ECO:0000256" key="1">
    <source>
        <dbReference type="SAM" id="Phobius"/>
    </source>
</evidence>